<evidence type="ECO:0000256" key="10">
    <source>
        <dbReference type="SAM" id="Phobius"/>
    </source>
</evidence>
<dbReference type="GO" id="GO:0005765">
    <property type="term" value="C:lysosomal membrane"/>
    <property type="evidence" value="ECO:0007669"/>
    <property type="project" value="TreeGrafter"/>
</dbReference>
<gene>
    <name evidence="11" type="ORF">TELCIR_26187</name>
</gene>
<accession>A0A2G9T3I8</accession>
<dbReference type="OrthoDB" id="75720at2759"/>
<evidence type="ECO:0000256" key="4">
    <source>
        <dbReference type="ARBA" id="ARBA00022692"/>
    </source>
</evidence>
<dbReference type="InterPro" id="IPR005282">
    <property type="entry name" value="LC_transporter"/>
</dbReference>
<feature type="compositionally biased region" description="Low complexity" evidence="9">
    <location>
        <begin position="110"/>
        <end position="119"/>
    </location>
</feature>
<evidence type="ECO:0000256" key="7">
    <source>
        <dbReference type="ARBA" id="ARBA00023136"/>
    </source>
</evidence>
<dbReference type="GO" id="GO:0012505">
    <property type="term" value="C:endomembrane system"/>
    <property type="evidence" value="ECO:0007669"/>
    <property type="project" value="UniProtKB-SubCell"/>
</dbReference>
<dbReference type="Proteomes" id="UP000230423">
    <property type="component" value="Unassembled WGS sequence"/>
</dbReference>
<comment type="subcellular location">
    <subcellularLocation>
        <location evidence="1">Endomembrane system</location>
        <topology evidence="1">Multi-pass membrane protein</topology>
    </subcellularLocation>
</comment>
<feature type="non-terminal residue" evidence="11">
    <location>
        <position position="1"/>
    </location>
</feature>
<keyword evidence="7 10" id="KW-0472">Membrane</keyword>
<reference evidence="11 12" key="1">
    <citation type="submission" date="2015-09" db="EMBL/GenBank/DDBJ databases">
        <title>Draft genome of the parasitic nematode Teladorsagia circumcincta isolate WARC Sus (inbred).</title>
        <authorList>
            <person name="Mitreva M."/>
        </authorList>
    </citation>
    <scope>NUCLEOTIDE SEQUENCE [LARGE SCALE GENOMIC DNA]</scope>
    <source>
        <strain evidence="11 12">S</strain>
    </source>
</reference>
<evidence type="ECO:0000256" key="1">
    <source>
        <dbReference type="ARBA" id="ARBA00004127"/>
    </source>
</evidence>
<keyword evidence="4 10" id="KW-0812">Transmembrane</keyword>
<evidence type="ECO:0000256" key="5">
    <source>
        <dbReference type="ARBA" id="ARBA00022737"/>
    </source>
</evidence>
<dbReference type="PANTHER" id="PTHR13131:SF5">
    <property type="entry name" value="CYSTINOSIN"/>
    <property type="match status" value="1"/>
</dbReference>
<evidence type="ECO:0008006" key="13">
    <source>
        <dbReference type="Google" id="ProtNLM"/>
    </source>
</evidence>
<dbReference type="Pfam" id="PF04193">
    <property type="entry name" value="PQ-loop"/>
    <property type="match status" value="1"/>
</dbReference>
<dbReference type="PANTHER" id="PTHR13131">
    <property type="entry name" value="CYSTINOSIN"/>
    <property type="match status" value="1"/>
</dbReference>
<dbReference type="InterPro" id="IPR006603">
    <property type="entry name" value="PQ-loop_rpt"/>
</dbReference>
<evidence type="ECO:0000256" key="8">
    <source>
        <dbReference type="ARBA" id="ARBA00048473"/>
    </source>
</evidence>
<name>A0A2G9T3I8_TELCI</name>
<evidence type="ECO:0000256" key="3">
    <source>
        <dbReference type="ARBA" id="ARBA00022448"/>
    </source>
</evidence>
<dbReference type="AlphaFoldDB" id="A0A2G9T3I8"/>
<evidence type="ECO:0000256" key="6">
    <source>
        <dbReference type="ARBA" id="ARBA00022989"/>
    </source>
</evidence>
<dbReference type="EMBL" id="KZ427916">
    <property type="protein sequence ID" value="PIO52507.1"/>
    <property type="molecule type" value="Genomic_DNA"/>
</dbReference>
<organism evidence="11 12">
    <name type="scientific">Teladorsagia circumcincta</name>
    <name type="common">Brown stomach worm</name>
    <name type="synonym">Ostertagia circumcincta</name>
    <dbReference type="NCBI Taxonomy" id="45464"/>
    <lineage>
        <taxon>Eukaryota</taxon>
        <taxon>Metazoa</taxon>
        <taxon>Ecdysozoa</taxon>
        <taxon>Nematoda</taxon>
        <taxon>Chromadorea</taxon>
        <taxon>Rhabditida</taxon>
        <taxon>Rhabditina</taxon>
        <taxon>Rhabditomorpha</taxon>
        <taxon>Strongyloidea</taxon>
        <taxon>Trichostrongylidae</taxon>
        <taxon>Teladorsagia</taxon>
    </lineage>
</organism>
<keyword evidence="6 10" id="KW-1133">Transmembrane helix</keyword>
<evidence type="ECO:0000313" key="11">
    <source>
        <dbReference type="EMBL" id="PIO52507.1"/>
    </source>
</evidence>
<feature type="region of interest" description="Disordered" evidence="9">
    <location>
        <begin position="76"/>
        <end position="125"/>
    </location>
</feature>
<evidence type="ECO:0000256" key="2">
    <source>
        <dbReference type="ARBA" id="ARBA00006855"/>
    </source>
</evidence>
<protein>
    <recommendedName>
        <fullName evidence="13">Cystinosin domain protein</fullName>
    </recommendedName>
</protein>
<keyword evidence="12" id="KW-1185">Reference proteome</keyword>
<comment type="catalytic activity">
    <reaction evidence="8">
        <text>L-cystine(out) + H(+)(out) = L-cystine(in) + H(+)(in)</text>
        <dbReference type="Rhea" id="RHEA:66172"/>
        <dbReference type="ChEBI" id="CHEBI:15378"/>
        <dbReference type="ChEBI" id="CHEBI:35491"/>
    </reaction>
    <physiologicalReaction direction="left-to-right" evidence="8">
        <dbReference type="Rhea" id="RHEA:66173"/>
    </physiologicalReaction>
</comment>
<dbReference type="GO" id="GO:0015184">
    <property type="term" value="F:L-cystine transmembrane transporter activity"/>
    <property type="evidence" value="ECO:0007669"/>
    <property type="project" value="TreeGrafter"/>
</dbReference>
<evidence type="ECO:0000313" key="12">
    <source>
        <dbReference type="Proteomes" id="UP000230423"/>
    </source>
</evidence>
<sequence length="125" mass="13962">ALLNFRRKSTVGWSIGNVLLDFTGGCLDVLQMVLQCWNVSEWSAFYGNPVKFGLGLVSTLFDILFIIQHYVLYPHKTSQSRTDPEKSDRQEMSGRSETEKLSRSDRESAPKSSGKSSASQHTGES</sequence>
<evidence type="ECO:0000256" key="9">
    <source>
        <dbReference type="SAM" id="MobiDB-lite"/>
    </source>
</evidence>
<feature type="compositionally biased region" description="Basic and acidic residues" evidence="9">
    <location>
        <begin position="82"/>
        <end position="109"/>
    </location>
</feature>
<keyword evidence="3" id="KW-0813">Transport</keyword>
<proteinExistence type="inferred from homology"/>
<keyword evidence="5" id="KW-0677">Repeat</keyword>
<feature type="transmembrane region" description="Helical" evidence="10">
    <location>
        <begin position="52"/>
        <end position="73"/>
    </location>
</feature>
<comment type="similarity">
    <text evidence="2">Belongs to the cystinosin family.</text>
</comment>